<name>A0A0W0STP2_9GAMM</name>
<evidence type="ECO:0000313" key="2">
    <source>
        <dbReference type="Proteomes" id="UP000054742"/>
    </source>
</evidence>
<dbReference type="AlphaFoldDB" id="A0A0W0STP2"/>
<organism evidence="1 2">
    <name type="scientific">Legionella brunensis</name>
    <dbReference type="NCBI Taxonomy" id="29422"/>
    <lineage>
        <taxon>Bacteria</taxon>
        <taxon>Pseudomonadati</taxon>
        <taxon>Pseudomonadota</taxon>
        <taxon>Gammaproteobacteria</taxon>
        <taxon>Legionellales</taxon>
        <taxon>Legionellaceae</taxon>
        <taxon>Legionella</taxon>
    </lineage>
</organism>
<comment type="caution">
    <text evidence="1">The sequence shown here is derived from an EMBL/GenBank/DDBJ whole genome shotgun (WGS) entry which is preliminary data.</text>
</comment>
<dbReference type="RefSeq" id="WP_058440677.1">
    <property type="nucleotide sequence ID" value="NZ_CAAAHU010000007.1"/>
</dbReference>
<gene>
    <name evidence="1" type="ORF">Lbru_0585</name>
</gene>
<dbReference type="OrthoDB" id="5654315at2"/>
<accession>A0A0W0STP2</accession>
<keyword evidence="2" id="KW-1185">Reference proteome</keyword>
<dbReference type="PATRIC" id="fig|29422.6.peg.614"/>
<sequence length="359" mass="41628">MTPEDLALLIQTHKSLTRDKLLNRFQKWSFQTFICPPPSAELSEFELLHGKNAIDAEKFESKNLEDLKSQTLKAIEQQNFSEAYSLFKKLVKKLDLEKENMEEDFKNGFLSKTPKAITSPIDYREFLHGLYRIEFAFRLNLYQHYAATEALLSCLSKLWPLPARITDDENQQEFADFIRNQLPNLREAHAELQRYLNAYNEAKPIVKKHIESSQPKLNQSKEKFTIALATLAVKVAKLYERAQKDENYRKGSDEAIKLYRTLIKVNNDYFGDTPQINYSEFQQRCQDAIDSARTELEKHRGWTEVLWNLTYIVLSIASLGTANLISNWVNSRYCFLPVPKTDSAKKLDDFASVLPALQV</sequence>
<proteinExistence type="predicted"/>
<dbReference type="Proteomes" id="UP000054742">
    <property type="component" value="Unassembled WGS sequence"/>
</dbReference>
<reference evidence="1 2" key="1">
    <citation type="submission" date="2015-11" db="EMBL/GenBank/DDBJ databases">
        <title>Genomic analysis of 38 Legionella species identifies large and diverse effector repertoires.</title>
        <authorList>
            <person name="Burstein D."/>
            <person name="Amaro F."/>
            <person name="Zusman T."/>
            <person name="Lifshitz Z."/>
            <person name="Cohen O."/>
            <person name="Gilbert J.A."/>
            <person name="Pupko T."/>
            <person name="Shuman H.A."/>
            <person name="Segal G."/>
        </authorList>
    </citation>
    <scope>NUCLEOTIDE SEQUENCE [LARGE SCALE GENOMIC DNA]</scope>
    <source>
        <strain evidence="1 2">ATCC 43878</strain>
    </source>
</reference>
<evidence type="ECO:0000313" key="1">
    <source>
        <dbReference type="EMBL" id="KTC86644.1"/>
    </source>
</evidence>
<dbReference type="EMBL" id="LNXV01000004">
    <property type="protein sequence ID" value="KTC86644.1"/>
    <property type="molecule type" value="Genomic_DNA"/>
</dbReference>
<protein>
    <submittedName>
        <fullName evidence="1">Ninein</fullName>
    </submittedName>
</protein>
<dbReference type="STRING" id="29422.Lbru_0585"/>